<comment type="caution">
    <text evidence="1">The sequence shown here is derived from an EMBL/GenBank/DDBJ whole genome shotgun (WGS) entry which is preliminary data.</text>
</comment>
<proteinExistence type="predicted"/>
<organism evidence="1 2">
    <name type="scientific">Reichenbachiella ulvae</name>
    <dbReference type="NCBI Taxonomy" id="2980104"/>
    <lineage>
        <taxon>Bacteria</taxon>
        <taxon>Pseudomonadati</taxon>
        <taxon>Bacteroidota</taxon>
        <taxon>Cytophagia</taxon>
        <taxon>Cytophagales</taxon>
        <taxon>Reichenbachiellaceae</taxon>
        <taxon>Reichenbachiella</taxon>
    </lineage>
</organism>
<dbReference type="RefSeq" id="WP_264139157.1">
    <property type="nucleotide sequence ID" value="NZ_JAOYOD010000001.1"/>
</dbReference>
<dbReference type="EMBL" id="JAOYOD010000001">
    <property type="protein sequence ID" value="MCV9388303.1"/>
    <property type="molecule type" value="Genomic_DNA"/>
</dbReference>
<dbReference type="PANTHER" id="PTHR36166:SF1">
    <property type="entry name" value="SRPBCC DOMAIN-CONTAINING PROTEIN"/>
    <property type="match status" value="1"/>
</dbReference>
<reference evidence="1 2" key="1">
    <citation type="submission" date="2022-10" db="EMBL/GenBank/DDBJ databases">
        <title>Comparative genomics and taxonomic characterization of three novel marine species of genus Reichenbachiella exhibiting antioxidant and polysaccharide degradation activities.</title>
        <authorList>
            <person name="Muhammad N."/>
            <person name="Lee Y.-J."/>
            <person name="Ko J."/>
            <person name="Kim S.-G."/>
        </authorList>
    </citation>
    <scope>NUCLEOTIDE SEQUENCE [LARGE SCALE GENOMIC DNA]</scope>
    <source>
        <strain evidence="1 2">ABR2-5</strain>
    </source>
</reference>
<evidence type="ECO:0000313" key="2">
    <source>
        <dbReference type="Proteomes" id="UP001300692"/>
    </source>
</evidence>
<dbReference type="InterPro" id="IPR019587">
    <property type="entry name" value="Polyketide_cyclase/dehydratase"/>
</dbReference>
<dbReference type="PANTHER" id="PTHR36166">
    <property type="entry name" value="CHROMOSOME 9, WHOLE GENOME SHOTGUN SEQUENCE"/>
    <property type="match status" value="1"/>
</dbReference>
<dbReference type="CDD" id="cd07822">
    <property type="entry name" value="SRPBCC_4"/>
    <property type="match status" value="1"/>
</dbReference>
<keyword evidence="2" id="KW-1185">Reference proteome</keyword>
<dbReference type="Pfam" id="PF10604">
    <property type="entry name" value="Polyketide_cyc2"/>
    <property type="match status" value="1"/>
</dbReference>
<evidence type="ECO:0000313" key="1">
    <source>
        <dbReference type="EMBL" id="MCV9388303.1"/>
    </source>
</evidence>
<gene>
    <name evidence="1" type="ORF">N7U62_16590</name>
</gene>
<protein>
    <submittedName>
        <fullName evidence="1">SRPBCC domain-containing protein</fullName>
    </submittedName>
</protein>
<dbReference type="SUPFAM" id="SSF55961">
    <property type="entry name" value="Bet v1-like"/>
    <property type="match status" value="1"/>
</dbReference>
<dbReference type="InterPro" id="IPR023393">
    <property type="entry name" value="START-like_dom_sf"/>
</dbReference>
<name>A0ABT3CYL0_9BACT</name>
<accession>A0ABT3CYL0</accession>
<dbReference type="Proteomes" id="UP001300692">
    <property type="component" value="Unassembled WGS sequence"/>
</dbReference>
<dbReference type="Gene3D" id="3.30.530.20">
    <property type="match status" value="1"/>
</dbReference>
<sequence length="138" mass="15640">MKLSISSDILINAPAEKVWSILMDFEKYPDWNPLVKEIKGNPEVGNTISVSLPGMNFKPEVLALKENSEFRWKGKLLFKGLFDGEHYFILEERDGGVELFHGEYFSGLLVGMLRKKLEGETLDGFKAMNESLKKLAEA</sequence>